<protein>
    <submittedName>
        <fullName evidence="2">VOC family protein</fullName>
    </submittedName>
</protein>
<evidence type="ECO:0000313" key="2">
    <source>
        <dbReference type="EMBL" id="HGT47737.1"/>
    </source>
</evidence>
<dbReference type="Gene3D" id="3.10.180.10">
    <property type="entry name" value="2,3-Dihydroxybiphenyl 1,2-Dioxygenase, domain 1"/>
    <property type="match status" value="1"/>
</dbReference>
<feature type="domain" description="PhnB-like" evidence="1">
    <location>
        <begin position="141"/>
        <end position="262"/>
    </location>
</feature>
<feature type="domain" description="PhnB-like" evidence="1">
    <location>
        <begin position="6"/>
        <end position="132"/>
    </location>
</feature>
<comment type="caution">
    <text evidence="2">The sequence shown here is derived from an EMBL/GenBank/DDBJ whole genome shotgun (WGS) entry which is preliminary data.</text>
</comment>
<reference evidence="2" key="1">
    <citation type="journal article" date="2020" name="mSystems">
        <title>Genome- and Community-Level Interaction Insights into Carbon Utilization and Element Cycling Functions of Hydrothermarchaeota in Hydrothermal Sediment.</title>
        <authorList>
            <person name="Zhou Z."/>
            <person name="Liu Y."/>
            <person name="Xu W."/>
            <person name="Pan J."/>
            <person name="Luo Z.H."/>
            <person name="Li M."/>
        </authorList>
    </citation>
    <scope>NUCLEOTIDE SEQUENCE [LARGE SCALE GENOMIC DNA]</scope>
    <source>
        <strain evidence="2">SpSt-500</strain>
    </source>
</reference>
<dbReference type="AlphaFoldDB" id="A0A832DNH0"/>
<dbReference type="InterPro" id="IPR028973">
    <property type="entry name" value="PhnB-like"/>
</dbReference>
<dbReference type="Pfam" id="PF06983">
    <property type="entry name" value="3-dmu-9_3-mt"/>
    <property type="match status" value="2"/>
</dbReference>
<dbReference type="Gene3D" id="3.30.720.110">
    <property type="match status" value="1"/>
</dbReference>
<dbReference type="InterPro" id="IPR029068">
    <property type="entry name" value="Glyas_Bleomycin-R_OHBP_Dase"/>
</dbReference>
<accession>A0A832DNH0</accession>
<dbReference type="PANTHER" id="PTHR33990">
    <property type="entry name" value="PROTEIN YJDN-RELATED"/>
    <property type="match status" value="1"/>
</dbReference>
<dbReference type="EMBL" id="DSVI01000008">
    <property type="protein sequence ID" value="HGT47737.1"/>
    <property type="molecule type" value="Genomic_DNA"/>
</dbReference>
<sequence length="300" mass="34278">MNYKHTIIPCLWFDTQAEEAAEFYTTLFPNSKVGNILRYGKEGIEIHKKPVGSVLTIDFILDGIPFVALNGTPAFPHNESISIFVYCESDERINFLYEKLSEGGSVNMPLDKYDWSPKYAWVKDKFGVSWQLDIEKINSPQKIVPSLLFVNEKFNLVKEAANHFTSIFPNSKVIMEYPYDKSMNLPKGTLLFAQFSLNGYLMNAMSGGTIKHNFDFNDSISFIINCDTQEEIDYYWQKLTEGGKEVECGWLKDKFGISWQVVPSILNELLLDPQKSGKAMSAIFTMKKFDINKLMEAANE</sequence>
<evidence type="ECO:0000259" key="1">
    <source>
        <dbReference type="Pfam" id="PF06983"/>
    </source>
</evidence>
<gene>
    <name evidence="2" type="ORF">ENS56_06860</name>
</gene>
<dbReference type="Gene3D" id="3.30.720.100">
    <property type="match status" value="1"/>
</dbReference>
<dbReference type="CDD" id="cd06588">
    <property type="entry name" value="PhnB_like"/>
    <property type="match status" value="2"/>
</dbReference>
<name>A0A832DNH0_9BACT</name>
<dbReference type="SUPFAM" id="SSF54593">
    <property type="entry name" value="Glyoxalase/Bleomycin resistance protein/Dihydroxybiphenyl dioxygenase"/>
    <property type="match status" value="2"/>
</dbReference>
<proteinExistence type="predicted"/>
<organism evidence="2">
    <name type="scientific">Ignavibacterium album</name>
    <dbReference type="NCBI Taxonomy" id="591197"/>
    <lineage>
        <taxon>Bacteria</taxon>
        <taxon>Pseudomonadati</taxon>
        <taxon>Ignavibacteriota</taxon>
        <taxon>Ignavibacteria</taxon>
        <taxon>Ignavibacteriales</taxon>
        <taxon>Ignavibacteriaceae</taxon>
        <taxon>Ignavibacterium</taxon>
    </lineage>
</organism>